<gene>
    <name evidence="14" type="ORF">F2P81_018825</name>
</gene>
<feature type="domain" description="Ion transport" evidence="13">
    <location>
        <begin position="56"/>
        <end position="126"/>
    </location>
</feature>
<dbReference type="EMBL" id="VEVO01000016">
    <property type="protein sequence ID" value="KAF0029720.1"/>
    <property type="molecule type" value="Genomic_DNA"/>
</dbReference>
<evidence type="ECO:0000256" key="1">
    <source>
        <dbReference type="ARBA" id="ARBA00004141"/>
    </source>
</evidence>
<evidence type="ECO:0000256" key="5">
    <source>
        <dbReference type="ARBA" id="ARBA00022692"/>
    </source>
</evidence>
<evidence type="ECO:0000256" key="12">
    <source>
        <dbReference type="SAM" id="Phobius"/>
    </source>
</evidence>
<evidence type="ECO:0000256" key="6">
    <source>
        <dbReference type="ARBA" id="ARBA00022837"/>
    </source>
</evidence>
<evidence type="ECO:0000259" key="13">
    <source>
        <dbReference type="Pfam" id="PF00520"/>
    </source>
</evidence>
<dbReference type="GO" id="GO:0005891">
    <property type="term" value="C:voltage-gated calcium channel complex"/>
    <property type="evidence" value="ECO:0007669"/>
    <property type="project" value="TreeGrafter"/>
</dbReference>
<organism evidence="14 15">
    <name type="scientific">Scophthalmus maximus</name>
    <name type="common">Turbot</name>
    <name type="synonym">Psetta maxima</name>
    <dbReference type="NCBI Taxonomy" id="52904"/>
    <lineage>
        <taxon>Eukaryota</taxon>
        <taxon>Metazoa</taxon>
        <taxon>Chordata</taxon>
        <taxon>Craniata</taxon>
        <taxon>Vertebrata</taxon>
        <taxon>Euteleostomi</taxon>
        <taxon>Actinopterygii</taxon>
        <taxon>Neopterygii</taxon>
        <taxon>Teleostei</taxon>
        <taxon>Neoteleostei</taxon>
        <taxon>Acanthomorphata</taxon>
        <taxon>Carangaria</taxon>
        <taxon>Pleuronectiformes</taxon>
        <taxon>Pleuronectoidei</taxon>
        <taxon>Scophthalmidae</taxon>
        <taxon>Scophthalmus</taxon>
    </lineage>
</organism>
<keyword evidence="4" id="KW-0107">Calcium channel</keyword>
<dbReference type="AlphaFoldDB" id="A0A6A4SD63"/>
<keyword evidence="10 12" id="KW-0472">Membrane</keyword>
<dbReference type="Proteomes" id="UP000438429">
    <property type="component" value="Unassembled WGS sequence"/>
</dbReference>
<dbReference type="GO" id="GO:0098703">
    <property type="term" value="P:calcium ion import across plasma membrane"/>
    <property type="evidence" value="ECO:0007669"/>
    <property type="project" value="TreeGrafter"/>
</dbReference>
<dbReference type="PANTHER" id="PTHR45628:SF1">
    <property type="entry name" value="VOLTAGE-DEPENDENT CALCIUM CHANNEL TYPE D SUBUNIT ALPHA-1"/>
    <property type="match status" value="1"/>
</dbReference>
<dbReference type="Pfam" id="PF00520">
    <property type="entry name" value="Ion_trans"/>
    <property type="match status" value="1"/>
</dbReference>
<dbReference type="InterPro" id="IPR005821">
    <property type="entry name" value="Ion_trans_dom"/>
</dbReference>
<evidence type="ECO:0000256" key="11">
    <source>
        <dbReference type="ARBA" id="ARBA00023303"/>
    </source>
</evidence>
<evidence type="ECO:0000256" key="8">
    <source>
        <dbReference type="ARBA" id="ARBA00022989"/>
    </source>
</evidence>
<dbReference type="GO" id="GO:0008331">
    <property type="term" value="F:high voltage-gated calcium channel activity"/>
    <property type="evidence" value="ECO:0007669"/>
    <property type="project" value="TreeGrafter"/>
</dbReference>
<accession>A0A6A4SD63</accession>
<evidence type="ECO:0000256" key="4">
    <source>
        <dbReference type="ARBA" id="ARBA00022673"/>
    </source>
</evidence>
<sequence length="150" mass="17313">MRLVKLLSRGEGIRTLLWTFIKSFQQVSGMAHKTRVSRLFAYSMMGKEEKKEGRCKALPYVALLIVMLFFIYAVIGMQMFGKIALRDHTQINRNNNFQTFPQAVLLLFSCNFSRFGDLTLQKSQSENMFCPFAPRQDNVTAKVMAENVRD</sequence>
<keyword evidence="11" id="KW-0407">Ion channel</keyword>
<evidence type="ECO:0000256" key="10">
    <source>
        <dbReference type="ARBA" id="ARBA00023136"/>
    </source>
</evidence>
<evidence type="ECO:0000256" key="7">
    <source>
        <dbReference type="ARBA" id="ARBA00022882"/>
    </source>
</evidence>
<keyword evidence="9" id="KW-0406">Ion transport</keyword>
<dbReference type="PANTHER" id="PTHR45628">
    <property type="entry name" value="VOLTAGE-DEPENDENT CALCIUM CHANNEL TYPE A SUBUNIT ALPHA-1"/>
    <property type="match status" value="1"/>
</dbReference>
<keyword evidence="5 12" id="KW-0812">Transmembrane</keyword>
<name>A0A6A4SD63_SCOMX</name>
<keyword evidence="8 12" id="KW-1133">Transmembrane helix</keyword>
<protein>
    <recommendedName>
        <fullName evidence="13">Ion transport domain-containing protein</fullName>
    </recommendedName>
</protein>
<dbReference type="InterPro" id="IPR050599">
    <property type="entry name" value="VDCC_alpha-1_subunit"/>
</dbReference>
<evidence type="ECO:0000313" key="14">
    <source>
        <dbReference type="EMBL" id="KAF0029720.1"/>
    </source>
</evidence>
<keyword evidence="7" id="KW-0851">Voltage-gated channel</keyword>
<evidence type="ECO:0000256" key="2">
    <source>
        <dbReference type="ARBA" id="ARBA00022448"/>
    </source>
</evidence>
<comment type="subcellular location">
    <subcellularLocation>
        <location evidence="1">Membrane</location>
        <topology evidence="1">Multi-pass membrane protein</topology>
    </subcellularLocation>
</comment>
<evidence type="ECO:0000256" key="3">
    <source>
        <dbReference type="ARBA" id="ARBA00022568"/>
    </source>
</evidence>
<comment type="caution">
    <text evidence="14">The sequence shown here is derived from an EMBL/GenBank/DDBJ whole genome shotgun (WGS) entry which is preliminary data.</text>
</comment>
<evidence type="ECO:0000313" key="15">
    <source>
        <dbReference type="Proteomes" id="UP000438429"/>
    </source>
</evidence>
<evidence type="ECO:0000256" key="9">
    <source>
        <dbReference type="ARBA" id="ARBA00023065"/>
    </source>
</evidence>
<reference evidence="14 15" key="1">
    <citation type="submission" date="2019-06" db="EMBL/GenBank/DDBJ databases">
        <title>Draft genomes of female and male turbot (Scophthalmus maximus).</title>
        <authorList>
            <person name="Xu H."/>
            <person name="Xu X.-W."/>
            <person name="Shao C."/>
            <person name="Chen S."/>
        </authorList>
    </citation>
    <scope>NUCLEOTIDE SEQUENCE [LARGE SCALE GENOMIC DNA]</scope>
    <source>
        <strain evidence="14">Ysfricsl-2016a</strain>
        <tissue evidence="14">Blood</tissue>
    </source>
</reference>
<proteinExistence type="predicted"/>
<keyword evidence="6" id="KW-0106">Calcium</keyword>
<dbReference type="Gene3D" id="1.10.287.70">
    <property type="match status" value="1"/>
</dbReference>
<keyword evidence="2" id="KW-0813">Transport</keyword>
<feature type="transmembrane region" description="Helical" evidence="12">
    <location>
        <begin position="57"/>
        <end position="80"/>
    </location>
</feature>
<keyword evidence="3" id="KW-0109">Calcium transport</keyword>